<keyword evidence="4" id="KW-0647">Proteasome</keyword>
<gene>
    <name evidence="9" type="primary">106087155</name>
</gene>
<evidence type="ECO:0000259" key="6">
    <source>
        <dbReference type="Pfam" id="PF13001"/>
    </source>
</evidence>
<dbReference type="Pfam" id="PF23731">
    <property type="entry name" value="ARM_ECM29_C"/>
    <property type="match status" value="1"/>
</dbReference>
<keyword evidence="3" id="KW-0677">Repeat</keyword>
<dbReference type="VEuPathDB" id="VectorBase:SCAU010095"/>
<feature type="compositionally biased region" description="Polar residues" evidence="5">
    <location>
        <begin position="1204"/>
        <end position="1216"/>
    </location>
</feature>
<dbReference type="KEGG" id="scac:106087155"/>
<organism evidence="9 10">
    <name type="scientific">Stomoxys calcitrans</name>
    <name type="common">Stable fly</name>
    <name type="synonym">Conops calcitrans</name>
    <dbReference type="NCBI Taxonomy" id="35570"/>
    <lineage>
        <taxon>Eukaryota</taxon>
        <taxon>Metazoa</taxon>
        <taxon>Ecdysozoa</taxon>
        <taxon>Arthropoda</taxon>
        <taxon>Hexapoda</taxon>
        <taxon>Insecta</taxon>
        <taxon>Pterygota</taxon>
        <taxon>Neoptera</taxon>
        <taxon>Endopterygota</taxon>
        <taxon>Diptera</taxon>
        <taxon>Brachycera</taxon>
        <taxon>Muscomorpha</taxon>
        <taxon>Muscoidea</taxon>
        <taxon>Muscidae</taxon>
        <taxon>Stomoxys</taxon>
    </lineage>
</organism>
<dbReference type="InterPro" id="IPR011989">
    <property type="entry name" value="ARM-like"/>
</dbReference>
<dbReference type="GO" id="GO:0005737">
    <property type="term" value="C:cytoplasm"/>
    <property type="evidence" value="ECO:0007669"/>
    <property type="project" value="UniProtKB-SubCell"/>
</dbReference>
<sequence>MAAAAEIELLERVLLRLGCADTDDKLEACVGRFLTPVILKITSPHDTVRNKVVEVLTHIKRRLSSRPLVQIPVEALIDQYKASANSPFLQNFAIIFITMGYPRLNLETRSSLAAKLIGCEEKLENYQDKLFMLILSDLNEIKLPDDPAQRKEVLKLDDKPEIKKNFMALLQDVLLLPYGVTQDQDVPTPGMSPHSFKRVVNNNWKAEELENIKKGIVRFICSGIFSDIDIFLLLVVASSDTRFSVATPAIAELSKVVTILDFTDPHVTMPLYSLFLGNNSNVAERKTTPSCARVRQKLLLYLIKCRGKAISVPKGIQVVFEGLFGSNTNQKCKVLSLQFAENLIKEGPSEIITKVSKVLLTGFTKLVGKDSNTPNDVQIAAYSALAQLSRSCPTAINQDLKIVLSYFNHLTNSPPDLHSSIREALVAMAPAFAWKPEEHKKADEDDCSEAEVVQLTGQQHLLLAMLSDNAESKLQIVQNVSGIFLTTCYPEHYAPARYLLLLIAGERNSLRENITSYLYGVSKKDHINYQMLSSIEFAGEDKAAEDFNRLIAEQRHVVLPSFKSMMRHVNEIVQKRLKKNLTVVVGRTKLPFSLEVYEEILDYLRICLWYSAGARCAPGDTKYQHKLKNYIQCNYEESDNNELHQYLLFIQKAVEARRHESNLLCLHDLLGVTPALLCKSQMHLLEPLCNSLKDVSEAMRSHVAQLVGILWAYGFDESEFNSQISDSLKTLTQKSLEHKHGWLLVLGHSFSRIIQKYKETEVAKDLQKWPEFVDAIKVIAEILVKGPQHLLISAAVKCFSMISKWTEIPNVELAITFQTSDNDNNDDDDEEMTEYTATGSTKFFIFTVVHKLLKSSSVRPQIRGEAAKCLGNLAIGDGQYFTQRNLDKFLALAKIQKDAALNIAISDAIATTLCGYDISEGTPSENFINPHCTDESFEKFLNTLIRLVSEPNPQSRQSCSVWLLAVVKNCSYRPAVLNKKQMLQYAFTELLSDDSEFVQDVASRGLGLVYNLSDPNSQNDLANSLLDQLMGGKRKVNKVNEDTELFAEGMLGKTPTGGNITTYKELCSLASDLNQPEMIYQFMQLANHNASWTSKLGAAFGLKSLSSETKAKMQPYFGKIIPRLYRYKYDPTPKIQNSMISIWDSIVSEPKEVVEQYYWEILRELLDNLTFNEWRVRIACCLAVRDLLRRPNGLRLRTEEKNRNTSSAPLSPSKSNAMEVDDVPEPELKELWSQLFRVMDDIHEGTRLAAEGTALFLSKLCVTAASSDHGKSGTAVASSILPFLLETGVIHTVADIRKISIRTISEMIDSSGALLAPHLPSLIPCLLKATGELESTKLSYLSTRLGADHDAQEKVDSLRAEAAKSHHTTEATAKCVRFVDYAALEKMTPAVLDLIKTSVNLGTKIACAHLICLISIRLGKEMTPLVGKYLGACFVGIKDRNATVRKYYASAIGHLIGIAKEQSIRNLFVKLDELYMENTSNRSAVILVLQSINKRHNELIKDYLDSALPLIFFAMHEEQTEENKANIELWRDLWNEVSSGDAGIRMNLNVIVPKLEKALNDASWSRKAQAANAIKTIAKRLKDTLQEPDRLQLINLLINGLQGRTFQGKERLLQALAALCKGLDRNHEICERIVEAALKECRKEEPQYRTLVLSSLGDILEELEVDRFEEVYNMLWYILDKKALRKLSTSDDDGEEEEQDLTTDERNRRATILNKLKETVCETLGKSWPRNSLETQTKYQQLFAERCSTIIIDNTRPVQVSLMVALAKFTERLQILGNPGNEDEAPNTMTGNKEKKVKVDKEMERGIIVEKICKDVLSAVTYAAGIPHTGLKKEALSIVLILIKRLIEAKDFKHLAMIKQNFEENLPKFQKDSAPEVRCRIKDIEEKFTKSGIQDH</sequence>
<evidence type="ECO:0000256" key="5">
    <source>
        <dbReference type="SAM" id="MobiDB-lite"/>
    </source>
</evidence>
<feature type="domain" description="Proteasome adapter and scaffold protein ECM29 HEAT-repeat" evidence="8">
    <location>
        <begin position="1315"/>
        <end position="1476"/>
    </location>
</feature>
<feature type="domain" description="ECM29 ARM-like repeats" evidence="7">
    <location>
        <begin position="619"/>
        <end position="768"/>
    </location>
</feature>
<dbReference type="EnsemblMetazoa" id="SCAU010095-RA">
    <property type="protein sequence ID" value="SCAU010095-PA"/>
    <property type="gene ID" value="SCAU010095"/>
</dbReference>
<dbReference type="SUPFAM" id="SSF48371">
    <property type="entry name" value="ARM repeat"/>
    <property type="match status" value="3"/>
</dbReference>
<feature type="domain" description="Proteasome component Ecm29 N-terminal" evidence="6">
    <location>
        <begin position="10"/>
        <end position="502"/>
    </location>
</feature>
<evidence type="ECO:0000259" key="8">
    <source>
        <dbReference type="Pfam" id="PF24492"/>
    </source>
</evidence>
<accession>A0A1I8PQ69</accession>
<keyword evidence="10" id="KW-1185">Reference proteome</keyword>
<evidence type="ECO:0000313" key="10">
    <source>
        <dbReference type="Proteomes" id="UP000095300"/>
    </source>
</evidence>
<evidence type="ECO:0000259" key="7">
    <source>
        <dbReference type="Pfam" id="PF23702"/>
    </source>
</evidence>
<dbReference type="Pfam" id="PF13001">
    <property type="entry name" value="ECM29_N"/>
    <property type="match status" value="1"/>
</dbReference>
<dbReference type="GO" id="GO:0000502">
    <property type="term" value="C:proteasome complex"/>
    <property type="evidence" value="ECO:0007669"/>
    <property type="project" value="UniProtKB-KW"/>
</dbReference>
<evidence type="ECO:0000256" key="4">
    <source>
        <dbReference type="ARBA" id="ARBA00022942"/>
    </source>
</evidence>
<dbReference type="InterPro" id="IPR055444">
    <property type="entry name" value="ARM_ECM29"/>
</dbReference>
<dbReference type="Gene3D" id="1.25.10.10">
    <property type="entry name" value="Leucine-rich Repeat Variant"/>
    <property type="match status" value="3"/>
</dbReference>
<evidence type="ECO:0000256" key="3">
    <source>
        <dbReference type="ARBA" id="ARBA00022737"/>
    </source>
</evidence>
<dbReference type="Proteomes" id="UP000095300">
    <property type="component" value="Unassembled WGS sequence"/>
</dbReference>
<comment type="subcellular location">
    <subcellularLocation>
        <location evidence="1">Cytoplasm</location>
    </subcellularLocation>
</comment>
<dbReference type="GO" id="GO:0060090">
    <property type="term" value="F:molecular adaptor activity"/>
    <property type="evidence" value="ECO:0007669"/>
    <property type="project" value="InterPro"/>
</dbReference>
<dbReference type="InterPro" id="IPR024372">
    <property type="entry name" value="Ecm29_N"/>
</dbReference>
<dbReference type="Pfam" id="PF24492">
    <property type="entry name" value="HEAT_ECM29"/>
    <property type="match status" value="1"/>
</dbReference>
<dbReference type="PANTHER" id="PTHR23346">
    <property type="entry name" value="TRANSLATIONAL ACTIVATOR GCN1-RELATED"/>
    <property type="match status" value="1"/>
</dbReference>
<dbReference type="PANTHER" id="PTHR23346:SF19">
    <property type="entry name" value="PROTEASOME ADAPTER AND SCAFFOLD PROTEIN ECM29"/>
    <property type="match status" value="1"/>
</dbReference>
<dbReference type="GO" id="GO:0036503">
    <property type="term" value="P:ERAD pathway"/>
    <property type="evidence" value="ECO:0007669"/>
    <property type="project" value="TreeGrafter"/>
</dbReference>
<evidence type="ECO:0008006" key="11">
    <source>
        <dbReference type="Google" id="ProtNLM"/>
    </source>
</evidence>
<dbReference type="InterPro" id="IPR055443">
    <property type="entry name" value="HEAT_ECM29"/>
</dbReference>
<feature type="region of interest" description="Disordered" evidence="5">
    <location>
        <begin position="1198"/>
        <end position="1220"/>
    </location>
</feature>
<keyword evidence="2" id="KW-0963">Cytoplasm</keyword>
<dbReference type="GO" id="GO:0005634">
    <property type="term" value="C:nucleus"/>
    <property type="evidence" value="ECO:0007669"/>
    <property type="project" value="TreeGrafter"/>
</dbReference>
<evidence type="ECO:0000313" key="9">
    <source>
        <dbReference type="EnsemblMetazoa" id="SCAU010095-PA"/>
    </source>
</evidence>
<name>A0A1I8PQ69_STOCA</name>
<proteinExistence type="predicted"/>
<dbReference type="STRING" id="35570.A0A1I8PQ69"/>
<evidence type="ECO:0000256" key="1">
    <source>
        <dbReference type="ARBA" id="ARBA00004496"/>
    </source>
</evidence>
<reference evidence="9" key="1">
    <citation type="submission" date="2020-05" db="UniProtKB">
        <authorList>
            <consortium name="EnsemblMetazoa"/>
        </authorList>
    </citation>
    <scope>IDENTIFICATION</scope>
    <source>
        <strain evidence="9">USDA</strain>
    </source>
</reference>
<dbReference type="GO" id="GO:0043248">
    <property type="term" value="P:proteasome assembly"/>
    <property type="evidence" value="ECO:0007669"/>
    <property type="project" value="InterPro"/>
</dbReference>
<evidence type="ECO:0000256" key="2">
    <source>
        <dbReference type="ARBA" id="ARBA00022490"/>
    </source>
</evidence>
<dbReference type="Pfam" id="PF23702">
    <property type="entry name" value="ARM_ECM29"/>
    <property type="match status" value="1"/>
</dbReference>
<protein>
    <recommendedName>
        <fullName evidence="11">Proteasome-associated protein ECM29 homolog</fullName>
    </recommendedName>
</protein>
<dbReference type="InterPro" id="IPR016024">
    <property type="entry name" value="ARM-type_fold"/>
</dbReference>
<dbReference type="OrthoDB" id="16066at2759"/>